<dbReference type="Proteomes" id="UP000483004">
    <property type="component" value="Unassembled WGS sequence"/>
</dbReference>
<evidence type="ECO:0000256" key="1">
    <source>
        <dbReference type="SAM" id="Phobius"/>
    </source>
</evidence>
<dbReference type="Pfam" id="PF12730">
    <property type="entry name" value="ABC2_membrane_4"/>
    <property type="match status" value="1"/>
</dbReference>
<dbReference type="AlphaFoldDB" id="A0A6L3W145"/>
<feature type="transmembrane region" description="Helical" evidence="1">
    <location>
        <begin position="63"/>
        <end position="85"/>
    </location>
</feature>
<accession>A0A6L3W145</accession>
<comment type="caution">
    <text evidence="2">The sequence shown here is derived from an EMBL/GenBank/DDBJ whole genome shotgun (WGS) entry which is preliminary data.</text>
</comment>
<keyword evidence="1" id="KW-1133">Transmembrane helix</keyword>
<reference evidence="2 3" key="1">
    <citation type="submission" date="2019-09" db="EMBL/GenBank/DDBJ databases">
        <title>Actinomadura physcomitrii sp. nov., a novel actinomycete isolated from moss [Physcomitrium sphaericum (Ludw) Fuernr].</title>
        <authorList>
            <person name="Liu C."/>
            <person name="Zhuang X."/>
        </authorList>
    </citation>
    <scope>NUCLEOTIDE SEQUENCE [LARGE SCALE GENOMIC DNA]</scope>
    <source>
        <strain evidence="2 3">CYP1-1B</strain>
    </source>
</reference>
<feature type="transmembrane region" description="Helical" evidence="1">
    <location>
        <begin position="19"/>
        <end position="43"/>
    </location>
</feature>
<protein>
    <submittedName>
        <fullName evidence="2">ABC transporter permease subunit</fullName>
    </submittedName>
</protein>
<keyword evidence="3" id="KW-1185">Reference proteome</keyword>
<dbReference type="RefSeq" id="WP_151538789.1">
    <property type="nucleotide sequence ID" value="NZ_WBMR01000010.1"/>
</dbReference>
<feature type="transmembrane region" description="Helical" evidence="1">
    <location>
        <begin position="106"/>
        <end position="128"/>
    </location>
</feature>
<keyword evidence="1" id="KW-0812">Transmembrane</keyword>
<feature type="transmembrane region" description="Helical" evidence="1">
    <location>
        <begin position="148"/>
        <end position="172"/>
    </location>
</feature>
<dbReference type="OrthoDB" id="5188656at2"/>
<name>A0A6L3W145_9ACTN</name>
<organism evidence="2 3">
    <name type="scientific">Actinomadura montaniterrae</name>
    <dbReference type="NCBI Taxonomy" id="1803903"/>
    <lineage>
        <taxon>Bacteria</taxon>
        <taxon>Bacillati</taxon>
        <taxon>Actinomycetota</taxon>
        <taxon>Actinomycetes</taxon>
        <taxon>Streptosporangiales</taxon>
        <taxon>Thermomonosporaceae</taxon>
        <taxon>Actinomadura</taxon>
    </lineage>
</organism>
<sequence>MIDALAAEWWKLRSVRSTFAVFGTVAVFVILCVVWSLYAAHYWDGLSQARRATFESAPPEQPLAIALPVCAVLLGALPMTSEYASGMIRTSLAAIPRRPVLFCAKAAVPGAAMLVAALVGLTAGVVAGEAAANGRPMRGFDASFLDHVPYLLAMAVTTAAITLMTAGLAVVLRSTAGTITTGMAVLFVVPPVANLLPGPWGERVWAVLPESLAGQMASPPGASPTRDDLSPAVSALLLAAYVLVALGVGVRVFGRRDA</sequence>
<keyword evidence="1" id="KW-0472">Membrane</keyword>
<evidence type="ECO:0000313" key="2">
    <source>
        <dbReference type="EMBL" id="KAB2387888.1"/>
    </source>
</evidence>
<proteinExistence type="predicted"/>
<feature type="transmembrane region" description="Helical" evidence="1">
    <location>
        <begin position="232"/>
        <end position="253"/>
    </location>
</feature>
<dbReference type="EMBL" id="WBMR01000010">
    <property type="protein sequence ID" value="KAB2387888.1"/>
    <property type="molecule type" value="Genomic_DNA"/>
</dbReference>
<feature type="transmembrane region" description="Helical" evidence="1">
    <location>
        <begin position="179"/>
        <end position="196"/>
    </location>
</feature>
<evidence type="ECO:0000313" key="3">
    <source>
        <dbReference type="Proteomes" id="UP000483004"/>
    </source>
</evidence>
<gene>
    <name evidence="2" type="ORF">F9B16_05770</name>
</gene>